<evidence type="ECO:0000313" key="2">
    <source>
        <dbReference type="EMBL" id="GCE75664.1"/>
    </source>
</evidence>
<accession>A0A402DNG3</accession>
<protein>
    <submittedName>
        <fullName evidence="2">Uncharacterized protein</fullName>
    </submittedName>
</protein>
<feature type="region of interest" description="Disordered" evidence="1">
    <location>
        <begin position="40"/>
        <end position="77"/>
    </location>
</feature>
<dbReference type="EMBL" id="BIMR01000038">
    <property type="protein sequence ID" value="GCE75664.1"/>
    <property type="molecule type" value="Genomic_DNA"/>
</dbReference>
<evidence type="ECO:0000313" key="3">
    <source>
        <dbReference type="Proteomes" id="UP000289954"/>
    </source>
</evidence>
<gene>
    <name evidence="2" type="ORF">CBZ_07200</name>
</gene>
<reference evidence="2 3" key="1">
    <citation type="submission" date="2019-01" db="EMBL/GenBank/DDBJ databases">
        <title>Draft genome sequence of Cellulomonas takizawaensis strain TKZ-21.</title>
        <authorList>
            <person name="Yamamura H."/>
            <person name="Hayashi T."/>
            <person name="Hamada M."/>
            <person name="Serisawa Y."/>
            <person name="Matsuyama K."/>
            <person name="Nakagawa Y."/>
            <person name="Otoguro M."/>
            <person name="Yanagida F."/>
            <person name="Hayakawa M."/>
        </authorList>
    </citation>
    <scope>NUCLEOTIDE SEQUENCE [LARGE SCALE GENOMIC DNA]</scope>
    <source>
        <strain evidence="2 3">NBRC12680</strain>
    </source>
</reference>
<organism evidence="2 3">
    <name type="scientific">Cellulomonas biazotea</name>
    <dbReference type="NCBI Taxonomy" id="1709"/>
    <lineage>
        <taxon>Bacteria</taxon>
        <taxon>Bacillati</taxon>
        <taxon>Actinomycetota</taxon>
        <taxon>Actinomycetes</taxon>
        <taxon>Micrococcales</taxon>
        <taxon>Cellulomonadaceae</taxon>
        <taxon>Cellulomonas</taxon>
    </lineage>
</organism>
<dbReference type="Proteomes" id="UP000289954">
    <property type="component" value="Unassembled WGS sequence"/>
</dbReference>
<feature type="compositionally biased region" description="Basic residues" evidence="1">
    <location>
        <begin position="54"/>
        <end position="69"/>
    </location>
</feature>
<evidence type="ECO:0000256" key="1">
    <source>
        <dbReference type="SAM" id="MobiDB-lite"/>
    </source>
</evidence>
<proteinExistence type="predicted"/>
<dbReference type="AlphaFoldDB" id="A0A402DNG3"/>
<sequence length="77" mass="8313">MSMHKLTAGDGYAYLTRHVAAGDAGLDAGASLTAYYERTGSPAGRWYGEGLAWPRRRRAAPPSGRRRHRGGDDGRVP</sequence>
<comment type="caution">
    <text evidence="2">The sequence shown here is derived from an EMBL/GenBank/DDBJ whole genome shotgun (WGS) entry which is preliminary data.</text>
</comment>
<keyword evidence="3" id="KW-1185">Reference proteome</keyword>
<name>A0A402DNG3_9CELL</name>